<reference evidence="2 3" key="1">
    <citation type="submission" date="2020-11" db="EMBL/GenBank/DDBJ databases">
        <title>Complete genome sequence for Salinimonas sp. strain G2-b.</title>
        <authorList>
            <person name="Park S.-J."/>
        </authorList>
    </citation>
    <scope>NUCLEOTIDE SEQUENCE [LARGE SCALE GENOMIC DNA]</scope>
    <source>
        <strain evidence="2 3">G2-b</strain>
    </source>
</reference>
<dbReference type="EMBL" id="CP064795">
    <property type="protein sequence ID" value="QPG07035.1"/>
    <property type="molecule type" value="Genomic_DNA"/>
</dbReference>
<evidence type="ECO:0000313" key="2">
    <source>
        <dbReference type="EMBL" id="QPG07035.1"/>
    </source>
</evidence>
<dbReference type="SUPFAM" id="SSF51905">
    <property type="entry name" value="FAD/NAD(P)-binding domain"/>
    <property type="match status" value="1"/>
</dbReference>
<dbReference type="KEGG" id="smaa:IT774_08010"/>
<protein>
    <submittedName>
        <fullName evidence="2">FAD/NAD(P)-binding protein</fullName>
    </submittedName>
</protein>
<feature type="domain" description="FAD-dependent urate hydroxylase HpyO/Asp monooxygenase CreE-like FAD/NAD(P)-binding" evidence="1">
    <location>
        <begin position="14"/>
        <end position="160"/>
    </location>
</feature>
<organism evidence="2 3">
    <name type="scientific">Salinimonas marina</name>
    <dbReference type="NCBI Taxonomy" id="2785918"/>
    <lineage>
        <taxon>Bacteria</taxon>
        <taxon>Pseudomonadati</taxon>
        <taxon>Pseudomonadota</taxon>
        <taxon>Gammaproteobacteria</taxon>
        <taxon>Alteromonadales</taxon>
        <taxon>Alteromonadaceae</taxon>
        <taxon>Alteromonas/Salinimonas group</taxon>
        <taxon>Salinimonas</taxon>
    </lineage>
</organism>
<dbReference type="RefSeq" id="WP_195812106.1">
    <property type="nucleotide sequence ID" value="NZ_CP064795.1"/>
</dbReference>
<dbReference type="Gene3D" id="3.50.50.60">
    <property type="entry name" value="FAD/NAD(P)-binding domain"/>
    <property type="match status" value="1"/>
</dbReference>
<keyword evidence="3" id="KW-1185">Reference proteome</keyword>
<dbReference type="PANTHER" id="PTHR40254">
    <property type="entry name" value="BLR0577 PROTEIN"/>
    <property type="match status" value="1"/>
</dbReference>
<gene>
    <name evidence="2" type="ORF">IT774_08010</name>
</gene>
<accession>A0A7S9DZZ1</accession>
<dbReference type="InterPro" id="IPR036188">
    <property type="entry name" value="FAD/NAD-bd_sf"/>
</dbReference>
<dbReference type="Pfam" id="PF13454">
    <property type="entry name" value="NAD_binding_9"/>
    <property type="match status" value="1"/>
</dbReference>
<dbReference type="Proteomes" id="UP000595095">
    <property type="component" value="Chromosome"/>
</dbReference>
<evidence type="ECO:0000313" key="3">
    <source>
        <dbReference type="Proteomes" id="UP000595095"/>
    </source>
</evidence>
<evidence type="ECO:0000259" key="1">
    <source>
        <dbReference type="Pfam" id="PF13454"/>
    </source>
</evidence>
<name>A0A7S9DZZ1_9ALTE</name>
<dbReference type="InterPro" id="IPR052189">
    <property type="entry name" value="L-asp_N-monooxygenase_NS-form"/>
</dbReference>
<dbReference type="PANTHER" id="PTHR40254:SF1">
    <property type="entry name" value="BLR0577 PROTEIN"/>
    <property type="match status" value="1"/>
</dbReference>
<dbReference type="AlphaFoldDB" id="A0A7S9DZZ1"/>
<sequence>MTTAVSLASHKNIAVIGAGPATVYLLAEICRDKKLFNHQLTIFESSGVIGRGTPYNSYSSQYKMLSNLHSEEVPELHVPFARWCEQNFITVPETIIPRYLLGQYLEAAFHHYCHCLEPNVQLVSRCEITRIEPTDSGAFLVYHHSQPAGEFDQIVINTGHGTINENALPSDEASACIAYLSTPYPLQRVLSTNISNIVIRGASLSAIDCALAVAQKKGYFETVRNRLRYTARTPLHLTMYSSTGRFPSPWFASLDLQSDIEARLSQMVGEASTICLQRLFKAGFIDFLAAYAPSVYQQVHSKNIEQTVAYLLSNRQKLSVETLLKVEFLGHLYDAVADPESQENWQGVLECFGNALHCYSHLLSQQDLRCYENVLKPFIAKANAALPTQSAAKIHALMQSGALTIKQCEISRENFEQLAFCAPEPVRHLYVDCTSGDNLGGCAAMIQPLIQAGILQQKPDSNANKPDLWVNKHFQAVAENGLAHIFIGAPSLLSSTLLTLPGLEVNDFLSTAIAQALGAQQSIAIDTMINATSSTQ</sequence>
<proteinExistence type="predicted"/>
<dbReference type="InterPro" id="IPR038732">
    <property type="entry name" value="HpyO/CreE_NAD-binding"/>
</dbReference>